<reference evidence="2" key="1">
    <citation type="submission" date="2020-08" db="EMBL/GenBank/DDBJ databases">
        <title>Multicomponent nature underlies the extraordinary mechanical properties of spider dragline silk.</title>
        <authorList>
            <person name="Kono N."/>
            <person name="Nakamura H."/>
            <person name="Mori M."/>
            <person name="Yoshida Y."/>
            <person name="Ohtoshi R."/>
            <person name="Malay A.D."/>
            <person name="Moran D.A.P."/>
            <person name="Tomita M."/>
            <person name="Numata K."/>
            <person name="Arakawa K."/>
        </authorList>
    </citation>
    <scope>NUCLEOTIDE SEQUENCE</scope>
</reference>
<dbReference type="OrthoDB" id="10386595at2759"/>
<proteinExistence type="predicted"/>
<dbReference type="Proteomes" id="UP000887013">
    <property type="component" value="Unassembled WGS sequence"/>
</dbReference>
<feature type="transmembrane region" description="Helical" evidence="1">
    <location>
        <begin position="122"/>
        <end position="147"/>
    </location>
</feature>
<feature type="transmembrane region" description="Helical" evidence="1">
    <location>
        <begin position="185"/>
        <end position="207"/>
    </location>
</feature>
<evidence type="ECO:0000313" key="2">
    <source>
        <dbReference type="EMBL" id="GFS60587.1"/>
    </source>
</evidence>
<dbReference type="AlphaFoldDB" id="A0A8X6K395"/>
<keyword evidence="1" id="KW-1133">Transmembrane helix</keyword>
<gene>
    <name evidence="2" type="primary">AVEN_109535_1</name>
    <name evidence="2" type="ORF">NPIL_116721</name>
</gene>
<evidence type="ECO:0008006" key="4">
    <source>
        <dbReference type="Google" id="ProtNLM"/>
    </source>
</evidence>
<protein>
    <recommendedName>
        <fullName evidence="4">Gustatory receptor</fullName>
    </recommendedName>
</protein>
<organism evidence="2 3">
    <name type="scientific">Nephila pilipes</name>
    <name type="common">Giant wood spider</name>
    <name type="synonym">Nephila maculata</name>
    <dbReference type="NCBI Taxonomy" id="299642"/>
    <lineage>
        <taxon>Eukaryota</taxon>
        <taxon>Metazoa</taxon>
        <taxon>Ecdysozoa</taxon>
        <taxon>Arthropoda</taxon>
        <taxon>Chelicerata</taxon>
        <taxon>Arachnida</taxon>
        <taxon>Araneae</taxon>
        <taxon>Araneomorphae</taxon>
        <taxon>Entelegynae</taxon>
        <taxon>Araneoidea</taxon>
        <taxon>Nephilidae</taxon>
        <taxon>Nephila</taxon>
    </lineage>
</organism>
<accession>A0A8X6K395</accession>
<sequence>MSIPTEFRIILKSFSLTGIIFFDTKANGKRKKKACDKIKSMLKLFVEILFVVLTIIAIYLNTFNGFESKITFKVTAITLDALLLLLRISFLLNKTNIVRTLSKLYIFNNGEGNVKCFSLRKYAFLACGWCFLFPLTLGIFSISWALMNMNKYLLSLNFRDHSSSKLEIYYIAFITGNTIMYMNHFLIFPGLVMTLLSFMYLSFLNTFQRFLEEIRLRLLKNFSKKEVSRALVVFAEAKNIHLDIENTMSFTSFLAYVLTFGKIMQVISSVVTNFMPNEEIMRFMHYYVILGWTIIWFLVLTLCGTQAKKSETFIKNMNQEVRTKNFVKEGEGQNCLMYGNLLSTCSDVELRFTAWGMFEVDKKLFLTVTGVLVTYGVLFATELSKIRN</sequence>
<feature type="transmembrane region" description="Helical" evidence="1">
    <location>
        <begin position="364"/>
        <end position="381"/>
    </location>
</feature>
<keyword evidence="3" id="KW-1185">Reference proteome</keyword>
<comment type="caution">
    <text evidence="2">The sequence shown here is derived from an EMBL/GenBank/DDBJ whole genome shotgun (WGS) entry which is preliminary data.</text>
</comment>
<evidence type="ECO:0000256" key="1">
    <source>
        <dbReference type="SAM" id="Phobius"/>
    </source>
</evidence>
<name>A0A8X6K395_NEPPI</name>
<keyword evidence="1" id="KW-0472">Membrane</keyword>
<evidence type="ECO:0000313" key="3">
    <source>
        <dbReference type="Proteomes" id="UP000887013"/>
    </source>
</evidence>
<feature type="transmembrane region" description="Helical" evidence="1">
    <location>
        <begin position="74"/>
        <end position="93"/>
    </location>
</feature>
<feature type="transmembrane region" description="Helical" evidence="1">
    <location>
        <begin position="284"/>
        <end position="305"/>
    </location>
</feature>
<dbReference type="EMBL" id="BMAW01047403">
    <property type="protein sequence ID" value="GFS60587.1"/>
    <property type="molecule type" value="Genomic_DNA"/>
</dbReference>
<keyword evidence="1" id="KW-0812">Transmembrane</keyword>
<feature type="transmembrane region" description="Helical" evidence="1">
    <location>
        <begin position="44"/>
        <end position="62"/>
    </location>
</feature>
<feature type="transmembrane region" description="Helical" evidence="1">
    <location>
        <begin position="253"/>
        <end position="272"/>
    </location>
</feature>